<reference evidence="2" key="1">
    <citation type="journal article" date="2014" name="Int. J. Syst. Evol. Microbiol.">
        <title>Complete genome sequence of Corynebacterium casei LMG S-19264T (=DSM 44701T), isolated from a smear-ripened cheese.</title>
        <authorList>
            <consortium name="US DOE Joint Genome Institute (JGI-PGF)"/>
            <person name="Walter F."/>
            <person name="Albersmeier A."/>
            <person name="Kalinowski J."/>
            <person name="Ruckert C."/>
        </authorList>
    </citation>
    <scope>NUCLEOTIDE SEQUENCE</scope>
    <source>
        <strain evidence="2">CGMCC 1.15367</strain>
    </source>
</reference>
<keyword evidence="3" id="KW-1185">Reference proteome</keyword>
<comment type="caution">
    <text evidence="2">The sequence shown here is derived from an EMBL/GenBank/DDBJ whole genome shotgun (WGS) entry which is preliminary data.</text>
</comment>
<proteinExistence type="predicted"/>
<reference evidence="2" key="2">
    <citation type="submission" date="2020-09" db="EMBL/GenBank/DDBJ databases">
        <authorList>
            <person name="Sun Q."/>
            <person name="Zhou Y."/>
        </authorList>
    </citation>
    <scope>NUCLEOTIDE SEQUENCE</scope>
    <source>
        <strain evidence="2">CGMCC 1.15367</strain>
    </source>
</reference>
<protein>
    <submittedName>
        <fullName evidence="2">Glycosyl transferase</fullName>
    </submittedName>
</protein>
<dbReference type="RefSeq" id="WP_188908049.1">
    <property type="nucleotide sequence ID" value="NZ_BMIQ01000002.1"/>
</dbReference>
<dbReference type="InterPro" id="IPR028098">
    <property type="entry name" value="Glyco_trans_4-like_N"/>
</dbReference>
<evidence type="ECO:0000313" key="3">
    <source>
        <dbReference type="Proteomes" id="UP000644699"/>
    </source>
</evidence>
<evidence type="ECO:0000313" key="2">
    <source>
        <dbReference type="EMBL" id="GGE01123.1"/>
    </source>
</evidence>
<dbReference type="Pfam" id="PF13439">
    <property type="entry name" value="Glyco_transf_4"/>
    <property type="match status" value="1"/>
</dbReference>
<dbReference type="CDD" id="cd03811">
    <property type="entry name" value="GT4_GT28_WabH-like"/>
    <property type="match status" value="1"/>
</dbReference>
<dbReference type="Pfam" id="PF13692">
    <property type="entry name" value="Glyco_trans_1_4"/>
    <property type="match status" value="1"/>
</dbReference>
<evidence type="ECO:0000259" key="1">
    <source>
        <dbReference type="Pfam" id="PF13439"/>
    </source>
</evidence>
<dbReference type="Gene3D" id="3.40.50.2000">
    <property type="entry name" value="Glycogen Phosphorylase B"/>
    <property type="match status" value="2"/>
</dbReference>
<accession>A0A916ZKU4</accession>
<keyword evidence="2" id="KW-0808">Transferase</keyword>
<dbReference type="AlphaFoldDB" id="A0A916ZKU4"/>
<dbReference type="SUPFAM" id="SSF53756">
    <property type="entry name" value="UDP-Glycosyltransferase/glycogen phosphorylase"/>
    <property type="match status" value="1"/>
</dbReference>
<feature type="domain" description="Glycosyltransferase subfamily 4-like N-terminal" evidence="1">
    <location>
        <begin position="21"/>
        <end position="181"/>
    </location>
</feature>
<gene>
    <name evidence="2" type="ORF">GCM10011390_19940</name>
</gene>
<name>A0A916ZKU4_9HYPH</name>
<dbReference type="PANTHER" id="PTHR12526:SF630">
    <property type="entry name" value="GLYCOSYLTRANSFERASE"/>
    <property type="match status" value="1"/>
</dbReference>
<organism evidence="2 3">
    <name type="scientific">Aureimonas endophytica</name>
    <dbReference type="NCBI Taxonomy" id="2027858"/>
    <lineage>
        <taxon>Bacteria</taxon>
        <taxon>Pseudomonadati</taxon>
        <taxon>Pseudomonadota</taxon>
        <taxon>Alphaproteobacteria</taxon>
        <taxon>Hyphomicrobiales</taxon>
        <taxon>Aurantimonadaceae</taxon>
        <taxon>Aureimonas</taxon>
    </lineage>
</organism>
<sequence>MTRRSDRPIRLAVYLPDLSGGGAERLHVRLAPYLLDQGFEVTLLLDRARGELMEAVPAGCRIVALGADRQIKALPKLVSFLKRGRPDVLLANMEHMNVMAVLARRLAKVPTRIVATQHNAFSEQVKRPSWQWRALPRVYRLAMPHVAGLVAVSAGVADDLTAATGLDRNRMTVIHNGVVTEDFAERAGARPEHPWFAEARPVVLGVGRLVAQKDFATLVAAFAKVAAATDARLVIHGEGPLRGALEAQIAALGLGERVALPGFTANPLAALAHARLFALSSRFEGFGNVVAEALACGTPVVSTDCPHGPAEILEAGRHGRLVPVGDAEALGAALSEALREPRDPAPLRARGNAFTVAHCAAQYADLFRTVLEASERKAGRDG</sequence>
<dbReference type="GO" id="GO:0016757">
    <property type="term" value="F:glycosyltransferase activity"/>
    <property type="evidence" value="ECO:0007669"/>
    <property type="project" value="UniProtKB-ARBA"/>
</dbReference>
<dbReference type="PANTHER" id="PTHR12526">
    <property type="entry name" value="GLYCOSYLTRANSFERASE"/>
    <property type="match status" value="1"/>
</dbReference>
<dbReference type="Proteomes" id="UP000644699">
    <property type="component" value="Unassembled WGS sequence"/>
</dbReference>
<dbReference type="EMBL" id="BMIQ01000002">
    <property type="protein sequence ID" value="GGE01123.1"/>
    <property type="molecule type" value="Genomic_DNA"/>
</dbReference>